<dbReference type="GO" id="GO:0005506">
    <property type="term" value="F:iron ion binding"/>
    <property type="evidence" value="ECO:0007669"/>
    <property type="project" value="InterPro"/>
</dbReference>
<evidence type="ECO:0000313" key="9">
    <source>
        <dbReference type="Proteomes" id="UP000636479"/>
    </source>
</evidence>
<evidence type="ECO:0000256" key="4">
    <source>
        <dbReference type="ARBA" id="ARBA00022723"/>
    </source>
</evidence>
<dbReference type="GO" id="GO:0016705">
    <property type="term" value="F:oxidoreductase activity, acting on paired donors, with incorporation or reduction of molecular oxygen"/>
    <property type="evidence" value="ECO:0007669"/>
    <property type="project" value="InterPro"/>
</dbReference>
<dbReference type="SUPFAM" id="SSF48264">
    <property type="entry name" value="Cytochrome P450"/>
    <property type="match status" value="1"/>
</dbReference>
<dbReference type="PANTHER" id="PTHR24287">
    <property type="entry name" value="P450, PUTATIVE (EUROFUNG)-RELATED"/>
    <property type="match status" value="1"/>
</dbReference>
<keyword evidence="6" id="KW-0408">Iron</keyword>
<dbReference type="EMBL" id="JACAZF010000002">
    <property type="protein sequence ID" value="KAF7311847.1"/>
    <property type="molecule type" value="Genomic_DNA"/>
</dbReference>
<dbReference type="PANTHER" id="PTHR24287:SF1">
    <property type="entry name" value="P450, PUTATIVE (EUROFUNG)-RELATED"/>
    <property type="match status" value="1"/>
</dbReference>
<dbReference type="GeneID" id="59341376"/>
<keyword evidence="7" id="KW-0503">Monooxygenase</keyword>
<dbReference type="Proteomes" id="UP000636479">
    <property type="component" value="Unassembled WGS sequence"/>
</dbReference>
<comment type="cofactor">
    <cofactor evidence="1">
        <name>heme</name>
        <dbReference type="ChEBI" id="CHEBI:30413"/>
    </cofactor>
</comment>
<sequence>MQFWTQHELASKGSTRPNLSNFLQLRRRYDTFQIKSNHSISLASAEEFDPDRFIDERLQKHLVPNPFQFLPFNAVTVPQICLGQQFAYNEMSYVLVRLLQHSSSIKLDPEAAPPAACVPESWKGQPGRKGIELFISESNLTLHAKVVDMWVKMGQV</sequence>
<evidence type="ECO:0000256" key="3">
    <source>
        <dbReference type="ARBA" id="ARBA00022617"/>
    </source>
</evidence>
<dbReference type="OrthoDB" id="1470350at2759"/>
<proteinExistence type="inferred from homology"/>
<gene>
    <name evidence="8" type="ORF">MIND_00195400</name>
</gene>
<dbReference type="Gene3D" id="1.10.630.10">
    <property type="entry name" value="Cytochrome P450"/>
    <property type="match status" value="1"/>
</dbReference>
<comment type="caution">
    <text evidence="8">The sequence shown here is derived from an EMBL/GenBank/DDBJ whole genome shotgun (WGS) entry which is preliminary data.</text>
</comment>
<comment type="similarity">
    <text evidence="2">Belongs to the cytochrome P450 family.</text>
</comment>
<evidence type="ECO:0000256" key="5">
    <source>
        <dbReference type="ARBA" id="ARBA00023002"/>
    </source>
</evidence>
<dbReference type="GO" id="GO:0020037">
    <property type="term" value="F:heme binding"/>
    <property type="evidence" value="ECO:0007669"/>
    <property type="project" value="InterPro"/>
</dbReference>
<organism evidence="8 9">
    <name type="scientific">Mycena indigotica</name>
    <dbReference type="NCBI Taxonomy" id="2126181"/>
    <lineage>
        <taxon>Eukaryota</taxon>
        <taxon>Fungi</taxon>
        <taxon>Dikarya</taxon>
        <taxon>Basidiomycota</taxon>
        <taxon>Agaricomycotina</taxon>
        <taxon>Agaricomycetes</taxon>
        <taxon>Agaricomycetidae</taxon>
        <taxon>Agaricales</taxon>
        <taxon>Marasmiineae</taxon>
        <taxon>Mycenaceae</taxon>
        <taxon>Mycena</taxon>
    </lineage>
</organism>
<dbReference type="GO" id="GO:0004497">
    <property type="term" value="F:monooxygenase activity"/>
    <property type="evidence" value="ECO:0007669"/>
    <property type="project" value="UniProtKB-KW"/>
</dbReference>
<dbReference type="RefSeq" id="XP_037223955.1">
    <property type="nucleotide sequence ID" value="XM_037358860.1"/>
</dbReference>
<accession>A0A8H6T8E5</accession>
<evidence type="ECO:0000313" key="8">
    <source>
        <dbReference type="EMBL" id="KAF7311847.1"/>
    </source>
</evidence>
<dbReference type="InterPro" id="IPR001128">
    <property type="entry name" value="Cyt_P450"/>
</dbReference>
<dbReference type="Pfam" id="PF00067">
    <property type="entry name" value="p450"/>
    <property type="match status" value="1"/>
</dbReference>
<evidence type="ECO:0000256" key="6">
    <source>
        <dbReference type="ARBA" id="ARBA00023004"/>
    </source>
</evidence>
<keyword evidence="4" id="KW-0479">Metal-binding</keyword>
<keyword evidence="9" id="KW-1185">Reference proteome</keyword>
<reference evidence="8" key="1">
    <citation type="submission" date="2020-05" db="EMBL/GenBank/DDBJ databases">
        <title>Mycena genomes resolve the evolution of fungal bioluminescence.</title>
        <authorList>
            <person name="Tsai I.J."/>
        </authorList>
    </citation>
    <scope>NUCLEOTIDE SEQUENCE</scope>
    <source>
        <strain evidence="8">171206Taipei</strain>
    </source>
</reference>
<name>A0A8H6T8E5_9AGAR</name>
<evidence type="ECO:0000256" key="2">
    <source>
        <dbReference type="ARBA" id="ARBA00010617"/>
    </source>
</evidence>
<dbReference type="AlphaFoldDB" id="A0A8H6T8E5"/>
<keyword evidence="5" id="KW-0560">Oxidoreductase</keyword>
<evidence type="ECO:0000256" key="7">
    <source>
        <dbReference type="ARBA" id="ARBA00023033"/>
    </source>
</evidence>
<protein>
    <submittedName>
        <fullName evidence="8">Uncharacterized protein</fullName>
    </submittedName>
</protein>
<evidence type="ECO:0000256" key="1">
    <source>
        <dbReference type="ARBA" id="ARBA00001971"/>
    </source>
</evidence>
<keyword evidence="3" id="KW-0349">Heme</keyword>
<dbReference type="InterPro" id="IPR036396">
    <property type="entry name" value="Cyt_P450_sf"/>
</dbReference>
<dbReference type="InterPro" id="IPR047146">
    <property type="entry name" value="Cyt_P450_E_CYP52_fungi"/>
</dbReference>